<evidence type="ECO:0000313" key="2">
    <source>
        <dbReference type="EMBL" id="KAK0407900.1"/>
    </source>
</evidence>
<organism evidence="2 3">
    <name type="scientific">Steinernema hermaphroditum</name>
    <dbReference type="NCBI Taxonomy" id="289476"/>
    <lineage>
        <taxon>Eukaryota</taxon>
        <taxon>Metazoa</taxon>
        <taxon>Ecdysozoa</taxon>
        <taxon>Nematoda</taxon>
        <taxon>Chromadorea</taxon>
        <taxon>Rhabditida</taxon>
        <taxon>Tylenchina</taxon>
        <taxon>Panagrolaimomorpha</taxon>
        <taxon>Strongyloidoidea</taxon>
        <taxon>Steinernematidae</taxon>
        <taxon>Steinernema</taxon>
    </lineage>
</organism>
<evidence type="ECO:0000256" key="1">
    <source>
        <dbReference type="SAM" id="Phobius"/>
    </source>
</evidence>
<dbReference type="PANTHER" id="PTHR35014">
    <property type="entry name" value="INFECTION RESPONSE PROTEIN-RELATED"/>
    <property type="match status" value="1"/>
</dbReference>
<dbReference type="EMBL" id="JAUCMV010000003">
    <property type="protein sequence ID" value="KAK0407900.1"/>
    <property type="molecule type" value="Genomic_DNA"/>
</dbReference>
<feature type="transmembrane region" description="Helical" evidence="1">
    <location>
        <begin position="54"/>
        <end position="77"/>
    </location>
</feature>
<name>A0AA39LSM7_9BILA</name>
<proteinExistence type="predicted"/>
<keyword evidence="1" id="KW-1133">Transmembrane helix</keyword>
<dbReference type="Proteomes" id="UP001175271">
    <property type="component" value="Unassembled WGS sequence"/>
</dbReference>
<gene>
    <name evidence="2" type="ORF">QR680_003660</name>
</gene>
<sequence>MRSQKNHCPNDKVCCALSQEGMLVDLKRLAAHKCELWNAESDALLTDKTIRLSILPAAMFTRSFLLILLVSATSVYARCSPMALRKCYNSYLENFKVSTSRFPSYRSYDNAKHSYLNATGLPAQMNICRWQTQFEKCLGTAIYSCMSTAALQTKLGISRHEAVSYNTDFYAMNYKCGNGYSDLKKHFFCLRSVPKLYSGEIEMCSRTLDQAIDDPYECSYYNDFINCVRRIYTNECGQGVSKYVCNYEKVAMTANTHRCSDSLLIC</sequence>
<keyword evidence="3" id="KW-1185">Reference proteome</keyword>
<accession>A0AA39LSM7</accession>
<evidence type="ECO:0000313" key="3">
    <source>
        <dbReference type="Proteomes" id="UP001175271"/>
    </source>
</evidence>
<dbReference type="AlphaFoldDB" id="A0AA39LSM7"/>
<evidence type="ECO:0008006" key="4">
    <source>
        <dbReference type="Google" id="ProtNLM"/>
    </source>
</evidence>
<keyword evidence="1" id="KW-0812">Transmembrane</keyword>
<comment type="caution">
    <text evidence="2">The sequence shown here is derived from an EMBL/GenBank/DDBJ whole genome shotgun (WGS) entry which is preliminary data.</text>
</comment>
<keyword evidence="1" id="KW-0472">Membrane</keyword>
<reference evidence="2" key="1">
    <citation type="submission" date="2023-06" db="EMBL/GenBank/DDBJ databases">
        <title>Genomic analysis of the entomopathogenic nematode Steinernema hermaphroditum.</title>
        <authorList>
            <person name="Schwarz E.M."/>
            <person name="Heppert J.K."/>
            <person name="Baniya A."/>
            <person name="Schwartz H.T."/>
            <person name="Tan C.-H."/>
            <person name="Antoshechkin I."/>
            <person name="Sternberg P.W."/>
            <person name="Goodrich-Blair H."/>
            <person name="Dillman A.R."/>
        </authorList>
    </citation>
    <scope>NUCLEOTIDE SEQUENCE</scope>
    <source>
        <strain evidence="2">PS9179</strain>
        <tissue evidence="2">Whole animal</tissue>
    </source>
</reference>
<dbReference type="PANTHER" id="PTHR35014:SF1">
    <property type="entry name" value="INFECTION RESPONSE PROTEIN"/>
    <property type="match status" value="1"/>
</dbReference>
<protein>
    <recommendedName>
        <fullName evidence="4">DUF19 domain-containing protein</fullName>
    </recommendedName>
</protein>